<gene>
    <name evidence="1" type="ORF">GGQ66_003967</name>
</gene>
<dbReference type="Proteomes" id="UP000584824">
    <property type="component" value="Unassembled WGS sequence"/>
</dbReference>
<proteinExistence type="predicted"/>
<dbReference type="RefSeq" id="WP_183794820.1">
    <property type="nucleotide sequence ID" value="NZ_JACIDU010000020.1"/>
</dbReference>
<evidence type="ECO:0000313" key="2">
    <source>
        <dbReference type="Proteomes" id="UP000584824"/>
    </source>
</evidence>
<protein>
    <submittedName>
        <fullName evidence="1">Uncharacterized protein</fullName>
    </submittedName>
</protein>
<organism evidence="1 2">
    <name type="scientific">Allorhizobium borbori</name>
    <dbReference type="NCBI Taxonomy" id="485907"/>
    <lineage>
        <taxon>Bacteria</taxon>
        <taxon>Pseudomonadati</taxon>
        <taxon>Pseudomonadota</taxon>
        <taxon>Alphaproteobacteria</taxon>
        <taxon>Hyphomicrobiales</taxon>
        <taxon>Rhizobiaceae</taxon>
        <taxon>Rhizobium/Agrobacterium group</taxon>
        <taxon>Allorhizobium</taxon>
    </lineage>
</organism>
<dbReference type="EMBL" id="JACIDU010000020">
    <property type="protein sequence ID" value="MBB4105380.1"/>
    <property type="molecule type" value="Genomic_DNA"/>
</dbReference>
<evidence type="ECO:0000313" key="1">
    <source>
        <dbReference type="EMBL" id="MBB4105380.1"/>
    </source>
</evidence>
<reference evidence="1 2" key="1">
    <citation type="submission" date="2020-08" db="EMBL/GenBank/DDBJ databases">
        <title>Genomic Encyclopedia of Type Strains, Phase IV (KMG-IV): sequencing the most valuable type-strain genomes for metagenomic binning, comparative biology and taxonomic classification.</title>
        <authorList>
            <person name="Goeker M."/>
        </authorList>
    </citation>
    <scope>NUCLEOTIDE SEQUENCE [LARGE SCALE GENOMIC DNA]</scope>
    <source>
        <strain evidence="1 2">DSM 26385</strain>
    </source>
</reference>
<dbReference type="AlphaFoldDB" id="A0A7W6K796"/>
<comment type="caution">
    <text evidence="1">The sequence shown here is derived from an EMBL/GenBank/DDBJ whole genome shotgun (WGS) entry which is preliminary data.</text>
</comment>
<accession>A0A7W6K796</accession>
<keyword evidence="2" id="KW-1185">Reference proteome</keyword>
<name>A0A7W6K796_9HYPH</name>
<sequence>MGAFQNKAVQLVKVRTGEEPASQEDLVRDQVLRSMLELYQAAGGSLDELIETAHQTLQPLAEVPRVDVAMGDLMQSLALLGYVHDIDIIQAGYNTLDAQIRELRQRHDLMDD</sequence>